<reference evidence="3 4" key="1">
    <citation type="submission" date="2015-03" db="EMBL/GenBank/DDBJ databases">
        <title>Genomics and transcriptomics of the oil-accumulating basidiomycete yeast T. oleaginosus allow insights into substrate utilization and the diverse evolutionary trajectories of mating systems in fungi.</title>
        <authorList>
            <consortium name="DOE Joint Genome Institute"/>
            <person name="Kourist R."/>
            <person name="Kracht O."/>
            <person name="Bracharz F."/>
            <person name="Lipzen A."/>
            <person name="Nolan M."/>
            <person name="Ohm R."/>
            <person name="Grigoriev I."/>
            <person name="Sun S."/>
            <person name="Heitman J."/>
            <person name="Bruck T."/>
            <person name="Nowrousian M."/>
        </authorList>
    </citation>
    <scope>NUCLEOTIDE SEQUENCE [LARGE SCALE GENOMIC DNA]</scope>
    <source>
        <strain evidence="3 4">IBC0246</strain>
    </source>
</reference>
<feature type="transmembrane region" description="Helical" evidence="2">
    <location>
        <begin position="72"/>
        <end position="91"/>
    </location>
</feature>
<dbReference type="Proteomes" id="UP000053611">
    <property type="component" value="Unassembled WGS sequence"/>
</dbReference>
<evidence type="ECO:0000256" key="1">
    <source>
        <dbReference type="SAM" id="MobiDB-lite"/>
    </source>
</evidence>
<dbReference type="AlphaFoldDB" id="A0A0J1AXR9"/>
<dbReference type="GeneID" id="28984633"/>
<evidence type="ECO:0000256" key="2">
    <source>
        <dbReference type="SAM" id="Phobius"/>
    </source>
</evidence>
<keyword evidence="2" id="KW-0812">Transmembrane</keyword>
<feature type="compositionally biased region" description="Low complexity" evidence="1">
    <location>
        <begin position="1"/>
        <end position="17"/>
    </location>
</feature>
<keyword evidence="2" id="KW-0472">Membrane</keyword>
<dbReference type="EMBL" id="KQ087241">
    <property type="protein sequence ID" value="KLT40109.1"/>
    <property type="molecule type" value="Genomic_DNA"/>
</dbReference>
<evidence type="ECO:0000313" key="4">
    <source>
        <dbReference type="Proteomes" id="UP000053611"/>
    </source>
</evidence>
<keyword evidence="4" id="KW-1185">Reference proteome</keyword>
<gene>
    <name evidence="3" type="ORF">CC85DRAFT_287819</name>
</gene>
<protein>
    <submittedName>
        <fullName evidence="3">Uncharacterized protein</fullName>
    </submittedName>
</protein>
<feature type="compositionally biased region" description="Basic residues" evidence="1">
    <location>
        <begin position="27"/>
        <end position="42"/>
    </location>
</feature>
<name>A0A0J1AXR9_9TREE</name>
<organism evidence="3 4">
    <name type="scientific">Cutaneotrichosporon oleaginosum</name>
    <dbReference type="NCBI Taxonomy" id="879819"/>
    <lineage>
        <taxon>Eukaryota</taxon>
        <taxon>Fungi</taxon>
        <taxon>Dikarya</taxon>
        <taxon>Basidiomycota</taxon>
        <taxon>Agaricomycotina</taxon>
        <taxon>Tremellomycetes</taxon>
        <taxon>Trichosporonales</taxon>
        <taxon>Trichosporonaceae</taxon>
        <taxon>Cutaneotrichosporon</taxon>
    </lineage>
</organism>
<proteinExistence type="predicted"/>
<dbReference type="OrthoDB" id="10644136at2759"/>
<accession>A0A0J1AXR9</accession>
<evidence type="ECO:0000313" key="3">
    <source>
        <dbReference type="EMBL" id="KLT40109.1"/>
    </source>
</evidence>
<dbReference type="RefSeq" id="XP_018276600.1">
    <property type="nucleotide sequence ID" value="XM_018424030.1"/>
</dbReference>
<keyword evidence="2" id="KW-1133">Transmembrane helix</keyword>
<feature type="region of interest" description="Disordered" evidence="1">
    <location>
        <begin position="1"/>
        <end position="50"/>
    </location>
</feature>
<sequence>MPDTAQPGPSAGPSGPSTQPPMPSSAKHPHPHHAGPHHHPQRTPRQTEEGVLILVAHSPEYYAALSRTRRRFWGTLFWAFLIYLVAVWVLLLPVGL</sequence>